<dbReference type="InterPro" id="IPR006944">
    <property type="entry name" value="Phage/GTA_portal"/>
</dbReference>
<evidence type="ECO:0000313" key="2">
    <source>
        <dbReference type="Proteomes" id="UP000006691"/>
    </source>
</evidence>
<sequence>MGLLEFFKRKDVQFSFDLELFQDVSKRVHMKKLAIDTCASFLARTISQSEFRIKEDGKYVKNELYYRLNIRPNLNQTASTFWQKVMYKLAYENECLIIQSDNQDLLIADSFTRKEYAVYEDVFSDITVNGFTFGRTYKQSEVLHLKYANENLAPLIDSLFEDYGELFGRILSSQKRKNQIRSTVKIAAATAKNDKAMKDVQDFIDKAYKAYAEKDVAIVPETEGFEYKEHFSGGGVAMQSVEEINKVTGGFFDQVALAFGIPLPLIRGDMADVEKLTKNYKTYTVNPLLKKFSDEGNAKFIEKKDFLNGDCISVRSASYLDIFELSNSIDKLRSSGIVNGNEIRVELGLDEVDIPQMEEYFITKNYQEMTSLEGGENNNNEA</sequence>
<name>F2F2K6_SOLSS</name>
<proteinExistence type="predicted"/>
<dbReference type="PATRIC" id="fig|1002809.3.peg.1433"/>
<dbReference type="Pfam" id="PF04860">
    <property type="entry name" value="Phage_portal"/>
    <property type="match status" value="1"/>
</dbReference>
<reference evidence="1 2" key="2">
    <citation type="journal article" date="2012" name="J. Biosci. Bioeng.">
        <title>Complete genome sequence and characterization of the N-acylhomoserine lactone-degrading gene of the potato leaf-associated Solibacillus silvestris.</title>
        <authorList>
            <person name="Morohoshi T."/>
            <person name="Tominaga Y."/>
            <person name="Someya N."/>
            <person name="Ikeda T."/>
        </authorList>
    </citation>
    <scope>NUCLEOTIDE SEQUENCE [LARGE SCALE GENOMIC DNA]</scope>
    <source>
        <strain evidence="1 2">StLB046</strain>
    </source>
</reference>
<dbReference type="EMBL" id="AP012157">
    <property type="protein sequence ID" value="BAK15844.1"/>
    <property type="molecule type" value="Genomic_DNA"/>
</dbReference>
<dbReference type="Proteomes" id="UP000006691">
    <property type="component" value="Chromosome"/>
</dbReference>
<keyword evidence="2" id="KW-1185">Reference proteome</keyword>
<protein>
    <recommendedName>
        <fullName evidence="3">Phage portal protein</fullName>
    </recommendedName>
</protein>
<dbReference type="STRING" id="1002809.SSIL_1421"/>
<reference evidence="2" key="1">
    <citation type="submission" date="2011-04" db="EMBL/GenBank/DDBJ databases">
        <title>Genome sequence of Solibacillus silvestris StLB046.</title>
        <authorList>
            <person name="Morohoshi T."/>
            <person name="Someya N."/>
            <person name="Ikeda T."/>
        </authorList>
    </citation>
    <scope>NUCLEOTIDE SEQUENCE [LARGE SCALE GENOMIC DNA]</scope>
    <source>
        <strain evidence="2">StLB046</strain>
    </source>
</reference>
<dbReference type="eggNOG" id="COG4695">
    <property type="taxonomic scope" value="Bacteria"/>
</dbReference>
<dbReference type="RefSeq" id="WP_014823297.1">
    <property type="nucleotide sequence ID" value="NC_018065.1"/>
</dbReference>
<gene>
    <name evidence="1" type="ordered locus">SSIL_1421</name>
</gene>
<accession>F2F2K6</accession>
<dbReference type="HOGENOM" id="CLU_058627_1_0_9"/>
<dbReference type="InterPro" id="IPR006427">
    <property type="entry name" value="Portal_HK97"/>
</dbReference>
<organism evidence="1 2">
    <name type="scientific">Solibacillus silvestris (strain StLB046)</name>
    <name type="common">Bacillus silvestris</name>
    <dbReference type="NCBI Taxonomy" id="1002809"/>
    <lineage>
        <taxon>Bacteria</taxon>
        <taxon>Bacillati</taxon>
        <taxon>Bacillota</taxon>
        <taxon>Bacilli</taxon>
        <taxon>Bacillales</taxon>
        <taxon>Caryophanaceae</taxon>
        <taxon>Solibacillus</taxon>
    </lineage>
</organism>
<dbReference type="KEGG" id="siv:SSIL_1421"/>
<evidence type="ECO:0000313" key="1">
    <source>
        <dbReference type="EMBL" id="BAK15844.1"/>
    </source>
</evidence>
<dbReference type="AlphaFoldDB" id="F2F2K6"/>
<dbReference type="NCBIfam" id="TIGR01537">
    <property type="entry name" value="portal_HK97"/>
    <property type="match status" value="1"/>
</dbReference>
<evidence type="ECO:0008006" key="3">
    <source>
        <dbReference type="Google" id="ProtNLM"/>
    </source>
</evidence>